<dbReference type="PANTHER" id="PTHR35807">
    <property type="entry name" value="TRANSCRIPTIONAL REGULATOR REDD-RELATED"/>
    <property type="match status" value="1"/>
</dbReference>
<dbReference type="SMART" id="SM01043">
    <property type="entry name" value="BTAD"/>
    <property type="match status" value="1"/>
</dbReference>
<keyword evidence="3" id="KW-1185">Reference proteome</keyword>
<dbReference type="InterPro" id="IPR005158">
    <property type="entry name" value="BTAD"/>
</dbReference>
<evidence type="ECO:0000313" key="3">
    <source>
        <dbReference type="Proteomes" id="UP000183635"/>
    </source>
</evidence>
<sequence length="646" mass="72008">MVLMTGGCGRGFWLGVRMQLADLLRLLDALRLRKARALLYFLLADRAPVHRTEKVSDLFWQQSDEHKASASYRQAVKHIRRAMAEFPGLALETSAGKIALRLPPGFVLQEALAARLSTPEWDADEAERVRLLIDQTVQLEGTSASFDSWLAITRTNLLAAVRRVLDRRLAELGGDQPDRQRALAEFAVALEPANENAARLLMRLDWQAGHATRAIERYNTLYAHLDEAFDQEPEAETVELLAAIKLDPAGGGRHAQPRDRAPQVGMSVALLPAEGRAHELESLTNVLFADLRMRMARFREWSIIEDGPTPAQVRVTLQPFYLPDALRFFVEVKRGAGGQLAWSEWIDQPQTDWERKVRILLSNIANALSVVVSDRALADSGSGIYDSWLKAQALLDRWSPETEAEALAILRRITEEAPRFGAAHAELAGALNVRHVLLPGTVLTEELKRDAMHHAIVAVSSDPLDTRAHRVLAWCFCHLGYFDLAEFHFDQALTLNRNSPLTLASCALGFAFSGDLDKAGALAAEARSHAEVMEPFHQIYLAAVDYLRGDHGLAARQCDGRGGLMPTVGGWHAAALWQMGEAEAAARRYDAYLAELRLQWHGPPQPSDAQLLDWFLAVFPLRREEWRQALRETLEQTAAARSRFPV</sequence>
<accession>A0A1I3DXA4</accession>
<dbReference type="Gene3D" id="1.25.40.10">
    <property type="entry name" value="Tetratricopeptide repeat domain"/>
    <property type="match status" value="2"/>
</dbReference>
<dbReference type="EMBL" id="FOPU01000043">
    <property type="protein sequence ID" value="SFH91229.1"/>
    <property type="molecule type" value="Genomic_DNA"/>
</dbReference>
<dbReference type="AlphaFoldDB" id="A0A1I3DXA4"/>
<dbReference type="Proteomes" id="UP000183635">
    <property type="component" value="Unassembled WGS sequence"/>
</dbReference>
<dbReference type="InterPro" id="IPR011990">
    <property type="entry name" value="TPR-like_helical_dom_sf"/>
</dbReference>
<dbReference type="GO" id="GO:0003677">
    <property type="term" value="F:DNA binding"/>
    <property type="evidence" value="ECO:0007669"/>
    <property type="project" value="UniProtKB-KW"/>
</dbReference>
<reference evidence="2 3" key="1">
    <citation type="submission" date="2016-10" db="EMBL/GenBank/DDBJ databases">
        <authorList>
            <person name="de Groot N.N."/>
        </authorList>
    </citation>
    <scope>NUCLEOTIDE SEQUENCE [LARGE SCALE GENOMIC DNA]</scope>
    <source>
        <strain evidence="2 3">DSM 8537</strain>
    </source>
</reference>
<organism evidence="2 3">
    <name type="scientific">Paracoccus aminovorans</name>
    <dbReference type="NCBI Taxonomy" id="34004"/>
    <lineage>
        <taxon>Bacteria</taxon>
        <taxon>Pseudomonadati</taxon>
        <taxon>Pseudomonadota</taxon>
        <taxon>Alphaproteobacteria</taxon>
        <taxon>Rhodobacterales</taxon>
        <taxon>Paracoccaceae</taxon>
        <taxon>Paracoccus</taxon>
    </lineage>
</organism>
<evidence type="ECO:0000259" key="1">
    <source>
        <dbReference type="SMART" id="SM01043"/>
    </source>
</evidence>
<dbReference type="Pfam" id="PF03704">
    <property type="entry name" value="BTAD"/>
    <property type="match status" value="1"/>
</dbReference>
<dbReference type="InterPro" id="IPR051677">
    <property type="entry name" value="AfsR-DnrI-RedD_regulator"/>
</dbReference>
<gene>
    <name evidence="2" type="ORF">SAMN04488021_1433</name>
</gene>
<protein>
    <submittedName>
        <fullName evidence="2">DNA-binding transcriptional activator of the SARP family</fullName>
    </submittedName>
</protein>
<feature type="domain" description="Bacterial transcriptional activator" evidence="1">
    <location>
        <begin position="121"/>
        <end position="245"/>
    </location>
</feature>
<name>A0A1I3DXA4_9RHOB</name>
<dbReference type="SUPFAM" id="SSF48452">
    <property type="entry name" value="TPR-like"/>
    <property type="match status" value="2"/>
</dbReference>
<proteinExistence type="predicted"/>
<evidence type="ECO:0000313" key="2">
    <source>
        <dbReference type="EMBL" id="SFH91229.1"/>
    </source>
</evidence>
<keyword evidence="2" id="KW-0238">DNA-binding</keyword>
<dbReference type="STRING" id="34004.SAMN04488021_1433"/>